<evidence type="ECO:0000313" key="2">
    <source>
        <dbReference type="EMBL" id="MDN5216979.1"/>
    </source>
</evidence>
<name>A0ABT8LGP8_9BACT</name>
<evidence type="ECO:0000256" key="1">
    <source>
        <dbReference type="SAM" id="MobiDB-lite"/>
    </source>
</evidence>
<protein>
    <submittedName>
        <fullName evidence="2">Uncharacterized protein</fullName>
    </submittedName>
</protein>
<gene>
    <name evidence="2" type="ORF">QQ020_33220</name>
</gene>
<sequence length="693" mass="76607">MRNYSMTYPVRPVIRIYVVLMILYMMAQGANAQNYAGLQHKELKLVSNPELASAQLFPEVTGTIQRVFVRYESGSQLKLVLQYTGFENAYLTASTLDQHMKPQKQINVITGNLQGVESPVELVFNLRTSAGPGIRLRSGFVKISFSSQPDHIGPNSPQVIYKLNKAWSGRAGQLLANNQQGSSGRRIDNGRRPDNDQFPIDNDPIITNSHVVVKIDMEPIGSAARLNPNFVAKPPRPAKNVTANADSLMQVTDTLNTVIDTDPLGPSDFKLSLWENIKTDVEFDFADISNINLNIFRDKNPASNQFYYAPVAYNLVWNHAKGAAGYDLKTLFGTASDHGESGEVRIHARLNAGINTAEVKLIRSLLEAYVARYDSLEGPKLNILPVSGPPKVSFNDELKNLYNIPAEKVSVQASSDITKPINVSWSTDSKTKDEMVVALMENVGINGAMILQPVGDSVVSLRIPVHININDPQTFGKFVLEAGKWRKKLWVNTTPYPVALNELHLLTLEENDKGLLNPVIYSWDLGQQVVSAGGKAFFNANKVPKWLDASTSTVRIWLDYEVLPCDPCNKMAISTTLGGTSGEHARKISFELFDVLAQTGAKIAQIKVRSRQADPKGVQVIEMSSTLRIEKDEVFTVGPFFVAAGEKLDYEYHLTLIMPDGTVHEATDWVRGKESEVFLGVKNVQAIIPSILN</sequence>
<feature type="region of interest" description="Disordered" evidence="1">
    <location>
        <begin position="178"/>
        <end position="203"/>
    </location>
</feature>
<dbReference type="EMBL" id="JAUJEB010000012">
    <property type="protein sequence ID" value="MDN5216979.1"/>
    <property type="molecule type" value="Genomic_DNA"/>
</dbReference>
<dbReference type="RefSeq" id="WP_346762317.1">
    <property type="nucleotide sequence ID" value="NZ_JAUJEB010000012.1"/>
</dbReference>
<evidence type="ECO:0000313" key="3">
    <source>
        <dbReference type="Proteomes" id="UP001172083"/>
    </source>
</evidence>
<feature type="compositionally biased region" description="Basic and acidic residues" evidence="1">
    <location>
        <begin position="185"/>
        <end position="195"/>
    </location>
</feature>
<accession>A0ABT8LGP8</accession>
<proteinExistence type="predicted"/>
<keyword evidence="3" id="KW-1185">Reference proteome</keyword>
<reference evidence="2" key="1">
    <citation type="submission" date="2023-06" db="EMBL/GenBank/DDBJ databases">
        <title>Genomic of Agaribacillus aureum.</title>
        <authorList>
            <person name="Wang G."/>
        </authorList>
    </citation>
    <scope>NUCLEOTIDE SEQUENCE</scope>
    <source>
        <strain evidence="2">BMA12</strain>
    </source>
</reference>
<organism evidence="2 3">
    <name type="scientific">Agaribacillus aureus</name>
    <dbReference type="NCBI Taxonomy" id="3051825"/>
    <lineage>
        <taxon>Bacteria</taxon>
        <taxon>Pseudomonadati</taxon>
        <taxon>Bacteroidota</taxon>
        <taxon>Cytophagia</taxon>
        <taxon>Cytophagales</taxon>
        <taxon>Splendidivirgaceae</taxon>
        <taxon>Agaribacillus</taxon>
    </lineage>
</organism>
<comment type="caution">
    <text evidence="2">The sequence shown here is derived from an EMBL/GenBank/DDBJ whole genome shotgun (WGS) entry which is preliminary data.</text>
</comment>
<dbReference type="Proteomes" id="UP001172083">
    <property type="component" value="Unassembled WGS sequence"/>
</dbReference>